<dbReference type="InterPro" id="IPR005543">
    <property type="entry name" value="PASTA_dom"/>
</dbReference>
<comment type="caution">
    <text evidence="3">The sequence shown here is derived from an EMBL/GenBank/DDBJ whole genome shotgun (WGS) entry which is preliminary data.</text>
</comment>
<dbReference type="PROSITE" id="PS51178">
    <property type="entry name" value="PASTA"/>
    <property type="match status" value="1"/>
</dbReference>
<dbReference type="Gene3D" id="3.30.10.20">
    <property type="match status" value="1"/>
</dbReference>
<keyword evidence="4" id="KW-1185">Reference proteome</keyword>
<dbReference type="EMBL" id="BAAAHQ010000041">
    <property type="protein sequence ID" value="GAA0948037.1"/>
    <property type="molecule type" value="Genomic_DNA"/>
</dbReference>
<gene>
    <name evidence="3" type="ORF">GCM10009560_65050</name>
</gene>
<evidence type="ECO:0000313" key="4">
    <source>
        <dbReference type="Proteomes" id="UP001501578"/>
    </source>
</evidence>
<keyword evidence="1" id="KW-0472">Membrane</keyword>
<dbReference type="CDD" id="cd06577">
    <property type="entry name" value="PASTA_pknB"/>
    <property type="match status" value="1"/>
</dbReference>
<dbReference type="SMART" id="SM00740">
    <property type="entry name" value="PASTA"/>
    <property type="match status" value="1"/>
</dbReference>
<feature type="domain" description="PASTA" evidence="2">
    <location>
        <begin position="79"/>
        <end position="142"/>
    </location>
</feature>
<proteinExistence type="predicted"/>
<evidence type="ECO:0000313" key="3">
    <source>
        <dbReference type="EMBL" id="GAA0948037.1"/>
    </source>
</evidence>
<feature type="transmembrane region" description="Helical" evidence="1">
    <location>
        <begin position="39"/>
        <end position="58"/>
    </location>
</feature>
<accession>A0ABP4B9R9</accession>
<reference evidence="4" key="1">
    <citation type="journal article" date="2019" name="Int. J. Syst. Evol. Microbiol.">
        <title>The Global Catalogue of Microorganisms (GCM) 10K type strain sequencing project: providing services to taxonomists for standard genome sequencing and annotation.</title>
        <authorList>
            <consortium name="The Broad Institute Genomics Platform"/>
            <consortium name="The Broad Institute Genome Sequencing Center for Infectious Disease"/>
            <person name="Wu L."/>
            <person name="Ma J."/>
        </authorList>
    </citation>
    <scope>NUCLEOTIDE SEQUENCE [LARGE SCALE GENOMIC DNA]</scope>
    <source>
        <strain evidence="4">JCM 11136</strain>
    </source>
</reference>
<evidence type="ECO:0000259" key="2">
    <source>
        <dbReference type="PROSITE" id="PS51178"/>
    </source>
</evidence>
<protein>
    <recommendedName>
        <fullName evidence="2">PASTA domain-containing protein</fullName>
    </recommendedName>
</protein>
<sequence length="310" mass="33085">MKIEDVLSEAMRRHVADVQSPPALGTSVRRRSRSHRLRVRTAGAALLTVAVAGGIPLYQAVTTPPTANPTAAGPARAVVIDKIKIPDVVSMKLHEAEQKLKDAGLAAEVTSTESGILVVKGQNPAAGTLADLGAKVQLEVKGENPNLLNITEQRPRTFAGIKLDHLPEDLVWTGISQRQDDIKIDEKAGVLSFLSYRQQTQEEGYYALRVDVWEGAIAEDVERKLAKAETAETADGRKLYLAAVSEGGDLGAVGSDIGPEGGANKVGVKLKDGLFVELTTSPDYSDHIGGPEKLTAELRKFAEGVKLAEQ</sequence>
<organism evidence="3 4">
    <name type="scientific">Nonomuraea longicatena</name>
    <dbReference type="NCBI Taxonomy" id="83682"/>
    <lineage>
        <taxon>Bacteria</taxon>
        <taxon>Bacillati</taxon>
        <taxon>Actinomycetota</taxon>
        <taxon>Actinomycetes</taxon>
        <taxon>Streptosporangiales</taxon>
        <taxon>Streptosporangiaceae</taxon>
        <taxon>Nonomuraea</taxon>
    </lineage>
</organism>
<name>A0ABP4B9R9_9ACTN</name>
<dbReference type="Pfam" id="PF03793">
    <property type="entry name" value="PASTA"/>
    <property type="match status" value="1"/>
</dbReference>
<dbReference type="RefSeq" id="WP_343954006.1">
    <property type="nucleotide sequence ID" value="NZ_BAAAHQ010000041.1"/>
</dbReference>
<dbReference type="Proteomes" id="UP001501578">
    <property type="component" value="Unassembled WGS sequence"/>
</dbReference>
<keyword evidence="1" id="KW-1133">Transmembrane helix</keyword>
<evidence type="ECO:0000256" key="1">
    <source>
        <dbReference type="SAM" id="Phobius"/>
    </source>
</evidence>
<keyword evidence="1" id="KW-0812">Transmembrane</keyword>